<dbReference type="Gene3D" id="3.90.245.10">
    <property type="entry name" value="Ribonucleoside hydrolase-like"/>
    <property type="match status" value="1"/>
</dbReference>
<dbReference type="STRING" id="357809.Cphy_1819"/>
<evidence type="ECO:0000256" key="1">
    <source>
        <dbReference type="ARBA" id="ARBA00022801"/>
    </source>
</evidence>
<dbReference type="AlphaFoldDB" id="A9KSX7"/>
<dbReference type="Pfam" id="PF01156">
    <property type="entry name" value="IU_nuc_hydro"/>
    <property type="match status" value="1"/>
</dbReference>
<dbReference type="InterPro" id="IPR001910">
    <property type="entry name" value="Inosine/uridine_hydrolase_dom"/>
</dbReference>
<name>A9KSX7_LACP7</name>
<dbReference type="Proteomes" id="UP000000370">
    <property type="component" value="Chromosome"/>
</dbReference>
<dbReference type="GO" id="GO:0008477">
    <property type="term" value="F:purine nucleosidase activity"/>
    <property type="evidence" value="ECO:0007669"/>
    <property type="project" value="TreeGrafter"/>
</dbReference>
<sequence length="306" mass="33496">MNKRPIIIDTDPGIDDALAIAIALYAGELDVKLITTVAGNVGVDKTTYNALRLLKFFEKESIPVAVGADKPLIRPYEDASYIHGKSGMEGYDFEDPTCTPITENAVNAMRRIITESKEPITIVAIGPLTNVALLLKVYPEVKENIKEVVMMGGSLSRGNMGVMSEFNVGVDPEAAYILFHSGVDIAMVGLDIGLKALVLPEDSEEIKTMNKTGEMAYCLFKKYRGGSFNTGLKMYDSTAIAYLLAPEIYEVVDTYVDVELAGSMTAGCTVVDLKGYLKQSNNAKVCIDVDADKFRKWFKESIRKCN</sequence>
<dbReference type="InterPro" id="IPR036452">
    <property type="entry name" value="Ribo_hydro-like"/>
</dbReference>
<dbReference type="OrthoDB" id="9797882at2"/>
<protein>
    <submittedName>
        <fullName evidence="4">Inosine/uridine-preferring nucleoside hydrolase</fullName>
    </submittedName>
</protein>
<dbReference type="GO" id="GO:0005829">
    <property type="term" value="C:cytosol"/>
    <property type="evidence" value="ECO:0007669"/>
    <property type="project" value="TreeGrafter"/>
</dbReference>
<keyword evidence="2" id="KW-0326">Glycosidase</keyword>
<dbReference type="HOGENOM" id="CLU_036838_2_2_9"/>
<dbReference type="EMBL" id="CP000885">
    <property type="protein sequence ID" value="ABX42188.1"/>
    <property type="molecule type" value="Genomic_DNA"/>
</dbReference>
<evidence type="ECO:0000313" key="5">
    <source>
        <dbReference type="Proteomes" id="UP000000370"/>
    </source>
</evidence>
<evidence type="ECO:0000259" key="3">
    <source>
        <dbReference type="Pfam" id="PF01156"/>
    </source>
</evidence>
<feature type="domain" description="Inosine/uridine-preferring nucleoside hydrolase" evidence="3">
    <location>
        <begin position="6"/>
        <end position="295"/>
    </location>
</feature>
<dbReference type="InterPro" id="IPR023186">
    <property type="entry name" value="IUNH"/>
</dbReference>
<gene>
    <name evidence="4" type="ordered locus">Cphy_1819</name>
</gene>
<dbReference type="eggNOG" id="COG1957">
    <property type="taxonomic scope" value="Bacteria"/>
</dbReference>
<dbReference type="CDD" id="cd02651">
    <property type="entry name" value="nuc_hydro_IU_UC_XIUA"/>
    <property type="match status" value="1"/>
</dbReference>
<dbReference type="SUPFAM" id="SSF53590">
    <property type="entry name" value="Nucleoside hydrolase"/>
    <property type="match status" value="1"/>
</dbReference>
<accession>A9KSX7</accession>
<evidence type="ECO:0000313" key="4">
    <source>
        <dbReference type="EMBL" id="ABX42188.1"/>
    </source>
</evidence>
<proteinExistence type="predicted"/>
<evidence type="ECO:0000256" key="2">
    <source>
        <dbReference type="ARBA" id="ARBA00023295"/>
    </source>
</evidence>
<dbReference type="NCBIfam" id="NF008036">
    <property type="entry name" value="PRK10768.1"/>
    <property type="match status" value="1"/>
</dbReference>
<dbReference type="KEGG" id="cpy:Cphy_1819"/>
<organism evidence="4 5">
    <name type="scientific">Lachnoclostridium phytofermentans (strain ATCC 700394 / DSM 18823 / ISDg)</name>
    <name type="common">Clostridium phytofermentans</name>
    <dbReference type="NCBI Taxonomy" id="357809"/>
    <lineage>
        <taxon>Bacteria</taxon>
        <taxon>Bacillati</taxon>
        <taxon>Bacillota</taxon>
        <taxon>Clostridia</taxon>
        <taxon>Lachnospirales</taxon>
        <taxon>Lachnospiraceae</taxon>
    </lineage>
</organism>
<dbReference type="PANTHER" id="PTHR12304">
    <property type="entry name" value="INOSINE-URIDINE PREFERRING NUCLEOSIDE HYDROLASE"/>
    <property type="match status" value="1"/>
</dbReference>
<reference evidence="5" key="1">
    <citation type="submission" date="2007-11" db="EMBL/GenBank/DDBJ databases">
        <title>Complete genome sequence of Clostridium phytofermentans ISDg.</title>
        <authorList>
            <person name="Leschine S.B."/>
            <person name="Warnick T.A."/>
            <person name="Blanchard J.L."/>
            <person name="Schnell D.J."/>
            <person name="Petit E.L."/>
            <person name="LaTouf W.G."/>
            <person name="Copeland A."/>
            <person name="Lucas S."/>
            <person name="Lapidus A."/>
            <person name="Barry K."/>
            <person name="Glavina del Rio T."/>
            <person name="Dalin E."/>
            <person name="Tice H."/>
            <person name="Pitluck S."/>
            <person name="Kiss H."/>
            <person name="Brettin T."/>
            <person name="Bruce D."/>
            <person name="Detter J.C."/>
            <person name="Han C."/>
            <person name="Kuske C."/>
            <person name="Schmutz J."/>
            <person name="Larimer F."/>
            <person name="Land M."/>
            <person name="Hauser L."/>
            <person name="Kyrpides N."/>
            <person name="Kim E.A."/>
            <person name="Richardson P."/>
        </authorList>
    </citation>
    <scope>NUCLEOTIDE SEQUENCE [LARGE SCALE GENOMIC DNA]</scope>
    <source>
        <strain evidence="5">ATCC 700394 / DSM 18823 / ISDg</strain>
    </source>
</reference>
<dbReference type="PANTHER" id="PTHR12304:SF15">
    <property type="entry name" value="NON-SPECIFIC RIBONUCLEOSIDE HYDROLASE RIHC"/>
    <property type="match status" value="1"/>
</dbReference>
<dbReference type="RefSeq" id="WP_012199842.1">
    <property type="nucleotide sequence ID" value="NC_010001.1"/>
</dbReference>
<keyword evidence="1 4" id="KW-0378">Hydrolase</keyword>
<keyword evidence="5" id="KW-1185">Reference proteome</keyword>
<dbReference type="GO" id="GO:0006152">
    <property type="term" value="P:purine nucleoside catabolic process"/>
    <property type="evidence" value="ECO:0007669"/>
    <property type="project" value="TreeGrafter"/>
</dbReference>